<organism evidence="1 2">
    <name type="scientific">Phyllachora maydis</name>
    <dbReference type="NCBI Taxonomy" id="1825666"/>
    <lineage>
        <taxon>Eukaryota</taxon>
        <taxon>Fungi</taxon>
        <taxon>Dikarya</taxon>
        <taxon>Ascomycota</taxon>
        <taxon>Pezizomycotina</taxon>
        <taxon>Sordariomycetes</taxon>
        <taxon>Sordariomycetidae</taxon>
        <taxon>Phyllachorales</taxon>
        <taxon>Phyllachoraceae</taxon>
        <taxon>Phyllachora</taxon>
    </lineage>
</organism>
<dbReference type="Proteomes" id="UP001217918">
    <property type="component" value="Unassembled WGS sequence"/>
</dbReference>
<evidence type="ECO:0000313" key="2">
    <source>
        <dbReference type="Proteomes" id="UP001217918"/>
    </source>
</evidence>
<name>A0AAD9I7Y1_9PEZI</name>
<keyword evidence="2" id="KW-1185">Reference proteome</keyword>
<gene>
    <name evidence="1" type="ORF">P8C59_006330</name>
</gene>
<dbReference type="AlphaFoldDB" id="A0AAD9I7Y1"/>
<sequence length="134" mass="14209">MALDTTVLSKSNCRGIVTTLVPPKDSATERQLTHAAPLVNQGRAVHITAHDFFRAKGAGGARYCASRLEISGAVEAEVKVIATSIGSQTNAACADVVFQTRERVGIEKLVDIKVVAGYAFSTQPGGPTRWAERV</sequence>
<reference evidence="1" key="1">
    <citation type="journal article" date="2023" name="Mol. Plant Microbe Interact.">
        <title>Elucidating the Obligate Nature and Biological Capacity of an Invasive Fungal Corn Pathogen.</title>
        <authorList>
            <person name="MacCready J.S."/>
            <person name="Roggenkamp E.M."/>
            <person name="Gdanetz K."/>
            <person name="Chilvers M.I."/>
        </authorList>
    </citation>
    <scope>NUCLEOTIDE SEQUENCE</scope>
    <source>
        <strain evidence="1">PM02</strain>
    </source>
</reference>
<dbReference type="EMBL" id="JAQQPM010000005">
    <property type="protein sequence ID" value="KAK2071947.1"/>
    <property type="molecule type" value="Genomic_DNA"/>
</dbReference>
<comment type="caution">
    <text evidence="1">The sequence shown here is derived from an EMBL/GenBank/DDBJ whole genome shotgun (WGS) entry which is preliminary data.</text>
</comment>
<evidence type="ECO:0000313" key="1">
    <source>
        <dbReference type="EMBL" id="KAK2071947.1"/>
    </source>
</evidence>
<protein>
    <submittedName>
        <fullName evidence="1">Uncharacterized protein</fullName>
    </submittedName>
</protein>
<proteinExistence type="predicted"/>
<accession>A0AAD9I7Y1</accession>